<evidence type="ECO:0000313" key="2">
    <source>
        <dbReference type="EMBL" id="BCK53220.1"/>
    </source>
</evidence>
<dbReference type="KEGG" id="nwl:NWFMUON74_09920"/>
<accession>A0A7G1KE00</accession>
<proteinExistence type="predicted"/>
<organism evidence="2 3">
    <name type="scientific">Nocardia wallacei</name>
    <dbReference type="NCBI Taxonomy" id="480035"/>
    <lineage>
        <taxon>Bacteria</taxon>
        <taxon>Bacillati</taxon>
        <taxon>Actinomycetota</taxon>
        <taxon>Actinomycetes</taxon>
        <taxon>Mycobacteriales</taxon>
        <taxon>Nocardiaceae</taxon>
        <taxon>Nocardia</taxon>
    </lineage>
</organism>
<reference evidence="2 3" key="1">
    <citation type="submission" date="2020-08" db="EMBL/GenBank/DDBJ databases">
        <title>Genome Sequencing of Nocardia wallacei strain FMUON74 and assembly.</title>
        <authorList>
            <person name="Toyokawa M."/>
            <person name="Uesaka K."/>
        </authorList>
    </citation>
    <scope>NUCLEOTIDE SEQUENCE [LARGE SCALE GENOMIC DNA]</scope>
    <source>
        <strain evidence="2 3">FMUON74</strain>
    </source>
</reference>
<feature type="region of interest" description="Disordered" evidence="1">
    <location>
        <begin position="102"/>
        <end position="124"/>
    </location>
</feature>
<keyword evidence="3" id="KW-1185">Reference proteome</keyword>
<dbReference type="AlphaFoldDB" id="A0A7G1KE00"/>
<gene>
    <name evidence="2" type="ORF">NWFMUON74_09920</name>
</gene>
<evidence type="ECO:0000313" key="3">
    <source>
        <dbReference type="Proteomes" id="UP000516173"/>
    </source>
</evidence>
<name>A0A7G1KE00_9NOCA</name>
<dbReference type="Proteomes" id="UP000516173">
    <property type="component" value="Chromosome"/>
</dbReference>
<evidence type="ECO:0000256" key="1">
    <source>
        <dbReference type="SAM" id="MobiDB-lite"/>
    </source>
</evidence>
<protein>
    <submittedName>
        <fullName evidence="2">Uncharacterized protein</fullName>
    </submittedName>
</protein>
<dbReference type="EMBL" id="AP023396">
    <property type="protein sequence ID" value="BCK53220.1"/>
    <property type="molecule type" value="Genomic_DNA"/>
</dbReference>
<sequence>MTVEASAVGTTAAVDARAHDGLRRTPIRWDTRTYEENAGKLRRALDRRCGGGMDFANDFSSRCGELAAISSEYAYTLASLQGGFIDLPGVPGQLSKALVLRPSHAPGPIAGDGRPQARGADTRG</sequence>